<dbReference type="InterPro" id="IPR050706">
    <property type="entry name" value="Cyclic-di-GMP_PDE-like"/>
</dbReference>
<evidence type="ECO:0000256" key="1">
    <source>
        <dbReference type="SAM" id="MobiDB-lite"/>
    </source>
</evidence>
<dbReference type="InterPro" id="IPR046342">
    <property type="entry name" value="CBS_dom_sf"/>
</dbReference>
<dbReference type="EMBL" id="JBAGLP010000110">
    <property type="protein sequence ID" value="MEG3614382.1"/>
    <property type="molecule type" value="Genomic_DNA"/>
</dbReference>
<gene>
    <name evidence="3" type="ORF">V5O49_04515</name>
</gene>
<dbReference type="CDD" id="cd01949">
    <property type="entry name" value="GGDEF"/>
    <property type="match status" value="1"/>
</dbReference>
<accession>A0ABU7Z4H0</accession>
<name>A0ABU7Z4H0_9MICO</name>
<keyword evidence="4" id="KW-1185">Reference proteome</keyword>
<evidence type="ECO:0000313" key="4">
    <source>
        <dbReference type="Proteomes" id="UP001310387"/>
    </source>
</evidence>
<feature type="region of interest" description="Disordered" evidence="1">
    <location>
        <begin position="320"/>
        <end position="373"/>
    </location>
</feature>
<organism evidence="3 4">
    <name type="scientific">Isoptericola haloaureus</name>
    <dbReference type="NCBI Taxonomy" id="1542902"/>
    <lineage>
        <taxon>Bacteria</taxon>
        <taxon>Bacillati</taxon>
        <taxon>Actinomycetota</taxon>
        <taxon>Actinomycetes</taxon>
        <taxon>Micrococcales</taxon>
        <taxon>Promicromonosporaceae</taxon>
        <taxon>Isoptericola</taxon>
    </lineage>
</organism>
<feature type="compositionally biased region" description="Low complexity" evidence="1">
    <location>
        <begin position="344"/>
        <end position="354"/>
    </location>
</feature>
<dbReference type="SUPFAM" id="SSF54631">
    <property type="entry name" value="CBS-domain pair"/>
    <property type="match status" value="1"/>
</dbReference>
<sequence>MHDEISEVARHRQVRGGARLAGTVADLARPITVVGSSMPVGQLEVMFRSPEVTCVAVQDDEGGARTGMVMRAGLTAALTGRLGYGRAVLERKPVSSVTDWAPMTVSPDDAVSTVATRAMERTEAHRYDDVLVAGRHWGTAATADLMRALVAALAERSTQDPHTRLPTRATTYHSLSRRCGLVRGSATRVVLVLLDVRGMSALNARHGLETGDVVLVEIAHRLRTGLPRGCEPGRVGGDRFAVLATLPAMDDIHAAASADQLRRHVLGRLAEPSGGLDELVWPDLRSSVVWSVAGAASPDELVAEAEARLARDAGAPLEVATTTSATGPAPAESSPAAPVPGVPPTSAASAASPALPRRGGRGGVANLPARRLG</sequence>
<reference evidence="3" key="1">
    <citation type="journal article" date="2024" name="Antonie Van Leeuwenhoek">
        <title>Isoptericola haloaureus sp. nov., a dimorphic actinobacterium isolated from mangrove sediments of southeast India, implicating biosaline agricultural significance through nitrogen fixation and salt tolerance genes.</title>
        <authorList>
            <person name="Prathaban M."/>
            <person name="Prathiviraj R."/>
            <person name="Ravichandran M."/>
            <person name="Natarajan S.D."/>
            <person name="Sobanaa M."/>
            <person name="Hari Krishna Kumar S."/>
            <person name="Chandrasekar V."/>
            <person name="Selvin J."/>
        </authorList>
    </citation>
    <scope>NUCLEOTIDE SEQUENCE</scope>
    <source>
        <strain evidence="3">MP1014</strain>
    </source>
</reference>
<dbReference type="Gene3D" id="3.30.70.270">
    <property type="match status" value="1"/>
</dbReference>
<dbReference type="Pfam" id="PF00990">
    <property type="entry name" value="GGDEF"/>
    <property type="match status" value="1"/>
</dbReference>
<dbReference type="NCBIfam" id="TIGR00254">
    <property type="entry name" value="GGDEF"/>
    <property type="match status" value="1"/>
</dbReference>
<dbReference type="Proteomes" id="UP001310387">
    <property type="component" value="Unassembled WGS sequence"/>
</dbReference>
<reference evidence="3" key="2">
    <citation type="submission" date="2024-02" db="EMBL/GenBank/DDBJ databases">
        <authorList>
            <person name="Prathaban M."/>
            <person name="Mythili R."/>
            <person name="Sharmila Devi N."/>
            <person name="Sobanaa M."/>
            <person name="Prathiviraj R."/>
            <person name="Selvin J."/>
        </authorList>
    </citation>
    <scope>NUCLEOTIDE SEQUENCE</scope>
    <source>
        <strain evidence="3">MP1014</strain>
    </source>
</reference>
<dbReference type="PANTHER" id="PTHR33121:SF70">
    <property type="entry name" value="SIGNALING PROTEIN YKOW"/>
    <property type="match status" value="1"/>
</dbReference>
<evidence type="ECO:0000259" key="2">
    <source>
        <dbReference type="PROSITE" id="PS50887"/>
    </source>
</evidence>
<dbReference type="InterPro" id="IPR043128">
    <property type="entry name" value="Rev_trsase/Diguanyl_cyclase"/>
</dbReference>
<dbReference type="InterPro" id="IPR029787">
    <property type="entry name" value="Nucleotide_cyclase"/>
</dbReference>
<dbReference type="SUPFAM" id="SSF55073">
    <property type="entry name" value="Nucleotide cyclase"/>
    <property type="match status" value="1"/>
</dbReference>
<dbReference type="RefSeq" id="WP_332901184.1">
    <property type="nucleotide sequence ID" value="NZ_JBAGLP010000110.1"/>
</dbReference>
<feature type="compositionally biased region" description="Low complexity" evidence="1">
    <location>
        <begin position="320"/>
        <end position="336"/>
    </location>
</feature>
<proteinExistence type="predicted"/>
<dbReference type="SMART" id="SM00267">
    <property type="entry name" value="GGDEF"/>
    <property type="match status" value="1"/>
</dbReference>
<comment type="caution">
    <text evidence="3">The sequence shown here is derived from an EMBL/GenBank/DDBJ whole genome shotgun (WGS) entry which is preliminary data.</text>
</comment>
<dbReference type="PROSITE" id="PS50887">
    <property type="entry name" value="GGDEF"/>
    <property type="match status" value="1"/>
</dbReference>
<dbReference type="PANTHER" id="PTHR33121">
    <property type="entry name" value="CYCLIC DI-GMP PHOSPHODIESTERASE PDEF"/>
    <property type="match status" value="1"/>
</dbReference>
<dbReference type="InterPro" id="IPR000160">
    <property type="entry name" value="GGDEF_dom"/>
</dbReference>
<evidence type="ECO:0000313" key="3">
    <source>
        <dbReference type="EMBL" id="MEG3614382.1"/>
    </source>
</evidence>
<protein>
    <submittedName>
        <fullName evidence="3">GGDEF domain-containing protein</fullName>
    </submittedName>
</protein>
<feature type="domain" description="GGDEF" evidence="2">
    <location>
        <begin position="187"/>
        <end position="333"/>
    </location>
</feature>